<dbReference type="EMBL" id="JAMZMK010008982">
    <property type="protein sequence ID" value="KAI7737627.1"/>
    <property type="molecule type" value="Genomic_DNA"/>
</dbReference>
<protein>
    <recommendedName>
        <fullName evidence="6">BHLH domain-containing protein</fullName>
    </recommendedName>
</protein>
<dbReference type="PANTHER" id="PTHR12565">
    <property type="entry name" value="STEROL REGULATORY ELEMENT-BINDING PROTEIN"/>
    <property type="match status" value="1"/>
</dbReference>
<dbReference type="SMART" id="SM00353">
    <property type="entry name" value="HLH"/>
    <property type="match status" value="1"/>
</dbReference>
<dbReference type="GO" id="GO:0046983">
    <property type="term" value="F:protein dimerization activity"/>
    <property type="evidence" value="ECO:0007669"/>
    <property type="project" value="InterPro"/>
</dbReference>
<dbReference type="InterPro" id="IPR036638">
    <property type="entry name" value="HLH_DNA-bd_sf"/>
</dbReference>
<dbReference type="AlphaFoldDB" id="A0AAD5C9C9"/>
<keyword evidence="2" id="KW-0805">Transcription regulation</keyword>
<dbReference type="InterPro" id="IPR024097">
    <property type="entry name" value="bHLH_ZIP_TF"/>
</dbReference>
<evidence type="ECO:0000256" key="5">
    <source>
        <dbReference type="SAM" id="MobiDB-lite"/>
    </source>
</evidence>
<evidence type="ECO:0000256" key="2">
    <source>
        <dbReference type="ARBA" id="ARBA00023015"/>
    </source>
</evidence>
<feature type="region of interest" description="Disordered" evidence="5">
    <location>
        <begin position="476"/>
        <end position="498"/>
    </location>
</feature>
<feature type="region of interest" description="Disordered" evidence="5">
    <location>
        <begin position="187"/>
        <end position="302"/>
    </location>
</feature>
<evidence type="ECO:0000256" key="4">
    <source>
        <dbReference type="ARBA" id="ARBA00023242"/>
    </source>
</evidence>
<dbReference type="Pfam" id="PF00010">
    <property type="entry name" value="HLH"/>
    <property type="match status" value="1"/>
</dbReference>
<dbReference type="PROSITE" id="PS50888">
    <property type="entry name" value="BHLH"/>
    <property type="match status" value="1"/>
</dbReference>
<feature type="compositionally biased region" description="Polar residues" evidence="5">
    <location>
        <begin position="250"/>
        <end position="286"/>
    </location>
</feature>
<dbReference type="InterPro" id="IPR011598">
    <property type="entry name" value="bHLH_dom"/>
</dbReference>
<dbReference type="CDD" id="cd18919">
    <property type="entry name" value="bHLH_AtBPE_like"/>
    <property type="match status" value="1"/>
</dbReference>
<evidence type="ECO:0000256" key="3">
    <source>
        <dbReference type="ARBA" id="ARBA00023163"/>
    </source>
</evidence>
<comment type="subcellular location">
    <subcellularLocation>
        <location evidence="1">Nucleus</location>
    </subcellularLocation>
</comment>
<organism evidence="7 8">
    <name type="scientific">Ambrosia artemisiifolia</name>
    <name type="common">Common ragweed</name>
    <dbReference type="NCBI Taxonomy" id="4212"/>
    <lineage>
        <taxon>Eukaryota</taxon>
        <taxon>Viridiplantae</taxon>
        <taxon>Streptophyta</taxon>
        <taxon>Embryophyta</taxon>
        <taxon>Tracheophyta</taxon>
        <taxon>Spermatophyta</taxon>
        <taxon>Magnoliopsida</taxon>
        <taxon>eudicotyledons</taxon>
        <taxon>Gunneridae</taxon>
        <taxon>Pentapetalae</taxon>
        <taxon>asterids</taxon>
        <taxon>campanulids</taxon>
        <taxon>Asterales</taxon>
        <taxon>Asteraceae</taxon>
        <taxon>Asteroideae</taxon>
        <taxon>Heliantheae alliance</taxon>
        <taxon>Heliantheae</taxon>
        <taxon>Ambrosia</taxon>
    </lineage>
</organism>
<dbReference type="PANTHER" id="PTHR12565:SF458">
    <property type="entry name" value="TRANSCRIPTION FACTOR BHLH49"/>
    <property type="match status" value="1"/>
</dbReference>
<sequence>MVGEGGNRDDEQIHYQSLSSDWSFNNNNNSNDVANGSSNHLIKTSCSSASMVDSFDQWDHQPTNSHNLGAFCDMGMQNNATTSPSSLGFRLGNVFVPPRNLDMCWGPTDTAVKRGGMLFPPAGSAVLSQFPADSGFIERAARLSSFSGGGYEDVINPFGNVHESPLSAYRNRPLEGFLGDGLKAASREGSKEMPLPVDCVTDDGRQPKQQGGLSLSGNILPGEAEFSGGGDENSNEGLASKKRRSDQDTEYNQVKRSPQTPSEVTKNNNEGQPRGENNPNSVANKSSGKHGKQASPSSDAQKEEYIHVRARRGQATNSHSLAERVRREKISERMKFLQDLVPGCSKVTGKAVMLDEIINYVQSLQRQVEFLSMKLATVNPRMDFNLEGLMAKDAIESRLGPSCSLGADMAMPYALNQSQMAIMQGGISRIGRSSDADRRTFTSHLMSITGGFKDPASQVPNTWDDELHNIFQMGLNPSTPISNQNLGSTPPDHLKAEP</sequence>
<keyword evidence="3" id="KW-0804">Transcription</keyword>
<proteinExistence type="predicted"/>
<dbReference type="FunFam" id="4.10.280.10:FF:000002">
    <property type="entry name" value="Basic helix-loop-helix transcription factor"/>
    <property type="match status" value="1"/>
</dbReference>
<accession>A0AAD5C9C9</accession>
<evidence type="ECO:0000259" key="6">
    <source>
        <dbReference type="PROSITE" id="PS50888"/>
    </source>
</evidence>
<dbReference type="Proteomes" id="UP001206925">
    <property type="component" value="Unassembled WGS sequence"/>
</dbReference>
<gene>
    <name evidence="7" type="ORF">M8C21_017061</name>
</gene>
<reference evidence="7" key="1">
    <citation type="submission" date="2022-06" db="EMBL/GenBank/DDBJ databases">
        <title>Uncovering the hologenomic basis of an extraordinary plant invasion.</title>
        <authorList>
            <person name="Bieker V.C."/>
            <person name="Martin M.D."/>
            <person name="Gilbert T."/>
            <person name="Hodgins K."/>
            <person name="Battlay P."/>
            <person name="Petersen B."/>
            <person name="Wilson J."/>
        </authorList>
    </citation>
    <scope>NUCLEOTIDE SEQUENCE</scope>
    <source>
        <strain evidence="7">AA19_3_7</strain>
        <tissue evidence="7">Leaf</tissue>
    </source>
</reference>
<dbReference type="GO" id="GO:0003700">
    <property type="term" value="F:DNA-binding transcription factor activity"/>
    <property type="evidence" value="ECO:0007669"/>
    <property type="project" value="TreeGrafter"/>
</dbReference>
<keyword evidence="4" id="KW-0539">Nucleus</keyword>
<evidence type="ECO:0000313" key="8">
    <source>
        <dbReference type="Proteomes" id="UP001206925"/>
    </source>
</evidence>
<dbReference type="SUPFAM" id="SSF47459">
    <property type="entry name" value="HLH, helix-loop-helix DNA-binding domain"/>
    <property type="match status" value="1"/>
</dbReference>
<dbReference type="Gene3D" id="4.10.280.10">
    <property type="entry name" value="Helix-loop-helix DNA-binding domain"/>
    <property type="match status" value="1"/>
</dbReference>
<keyword evidence="8" id="KW-1185">Reference proteome</keyword>
<name>A0AAD5C9C9_AMBAR</name>
<evidence type="ECO:0000313" key="7">
    <source>
        <dbReference type="EMBL" id="KAI7737627.1"/>
    </source>
</evidence>
<feature type="compositionally biased region" description="Polar residues" evidence="5">
    <location>
        <begin position="207"/>
        <end position="217"/>
    </location>
</feature>
<feature type="compositionally biased region" description="Polar residues" evidence="5">
    <location>
        <begin position="476"/>
        <end position="488"/>
    </location>
</feature>
<evidence type="ECO:0000256" key="1">
    <source>
        <dbReference type="ARBA" id="ARBA00004123"/>
    </source>
</evidence>
<feature type="domain" description="BHLH" evidence="6">
    <location>
        <begin position="314"/>
        <end position="364"/>
    </location>
</feature>
<comment type="caution">
    <text evidence="7">The sequence shown here is derived from an EMBL/GenBank/DDBJ whole genome shotgun (WGS) entry which is preliminary data.</text>
</comment>
<dbReference type="GO" id="GO:0005634">
    <property type="term" value="C:nucleus"/>
    <property type="evidence" value="ECO:0007669"/>
    <property type="project" value="UniProtKB-SubCell"/>
</dbReference>